<feature type="region of interest" description="Disordered" evidence="1">
    <location>
        <begin position="1"/>
        <end position="80"/>
    </location>
</feature>
<dbReference type="Proteomes" id="UP001201163">
    <property type="component" value="Unassembled WGS sequence"/>
</dbReference>
<feature type="compositionally biased region" description="Polar residues" evidence="1">
    <location>
        <begin position="68"/>
        <end position="80"/>
    </location>
</feature>
<proteinExistence type="predicted"/>
<name>A0AAD4LES6_9AGAM</name>
<gene>
    <name evidence="2" type="ORF">EDB92DRAFT_989507</name>
</gene>
<evidence type="ECO:0000313" key="2">
    <source>
        <dbReference type="EMBL" id="KAH8988895.1"/>
    </source>
</evidence>
<evidence type="ECO:0000313" key="3">
    <source>
        <dbReference type="Proteomes" id="UP001201163"/>
    </source>
</evidence>
<dbReference type="EMBL" id="JAKELL010000040">
    <property type="protein sequence ID" value="KAH8988895.1"/>
    <property type="molecule type" value="Genomic_DNA"/>
</dbReference>
<feature type="compositionally biased region" description="Acidic residues" evidence="1">
    <location>
        <begin position="198"/>
        <end position="212"/>
    </location>
</feature>
<feature type="compositionally biased region" description="Polar residues" evidence="1">
    <location>
        <begin position="157"/>
        <end position="167"/>
    </location>
</feature>
<evidence type="ECO:0000256" key="1">
    <source>
        <dbReference type="SAM" id="MobiDB-lite"/>
    </source>
</evidence>
<comment type="caution">
    <text evidence="2">The sequence shown here is derived from an EMBL/GenBank/DDBJ whole genome shotgun (WGS) entry which is preliminary data.</text>
</comment>
<sequence>MSPYRPANQRRRSLSVSTSPFHDQHAIDSCLPSKRTLSRKDIPRQWDLDSWRRGKRPRTQRFSPLPTSPNHNDLTQAPATTVDVTSFRFPSTSTAFELRPRNPPPSYSPSRHRLDSHLIIPAQDISALHSSAFGELHQSIIEASEGFVQRMRDWESSRPQGSRQNYRLGTPFPSYVAPRGRESAPRKFSSPETTSGDDAFDSGNDDDDDDDVLILSDETSSEVRAASPGAVSPPKKRARSLGEMDLDSPQAAHSILPELSHTVASSSTSSLLSLSPSVILPPSTREEKAIAALTLALANGAAGINDYSAVREALGASAALAEGASEVGEMWR</sequence>
<dbReference type="AlphaFoldDB" id="A0AAD4LES6"/>
<reference evidence="2" key="1">
    <citation type="submission" date="2022-01" db="EMBL/GenBank/DDBJ databases">
        <title>Comparative genomics reveals a dynamic genome evolution in the ectomycorrhizal milk-cap (Lactarius) mushrooms.</title>
        <authorList>
            <consortium name="DOE Joint Genome Institute"/>
            <person name="Lebreton A."/>
            <person name="Tang N."/>
            <person name="Kuo A."/>
            <person name="LaButti K."/>
            <person name="Drula E."/>
            <person name="Barry K."/>
            <person name="Clum A."/>
            <person name="Lipzen A."/>
            <person name="Mousain D."/>
            <person name="Ng V."/>
            <person name="Wang R."/>
            <person name="Wang X."/>
            <person name="Dai Y."/>
            <person name="Henrissat B."/>
            <person name="Grigoriev I.V."/>
            <person name="Guerin-Laguette A."/>
            <person name="Yu F."/>
            <person name="Martin F.M."/>
        </authorList>
    </citation>
    <scope>NUCLEOTIDE SEQUENCE</scope>
    <source>
        <strain evidence="2">QP</strain>
    </source>
</reference>
<feature type="compositionally biased region" description="Basic and acidic residues" evidence="1">
    <location>
        <begin position="38"/>
        <end position="52"/>
    </location>
</feature>
<protein>
    <submittedName>
        <fullName evidence="2">Uncharacterized protein</fullName>
    </submittedName>
</protein>
<feature type="region of interest" description="Disordered" evidence="1">
    <location>
        <begin position="152"/>
        <end position="241"/>
    </location>
</feature>
<keyword evidence="3" id="KW-1185">Reference proteome</keyword>
<organism evidence="2 3">
    <name type="scientific">Lactarius akahatsu</name>
    <dbReference type="NCBI Taxonomy" id="416441"/>
    <lineage>
        <taxon>Eukaryota</taxon>
        <taxon>Fungi</taxon>
        <taxon>Dikarya</taxon>
        <taxon>Basidiomycota</taxon>
        <taxon>Agaricomycotina</taxon>
        <taxon>Agaricomycetes</taxon>
        <taxon>Russulales</taxon>
        <taxon>Russulaceae</taxon>
        <taxon>Lactarius</taxon>
    </lineage>
</organism>
<accession>A0AAD4LES6</accession>